<keyword evidence="4" id="KW-1185">Reference proteome</keyword>
<gene>
    <name evidence="3" type="ORF">GGR21_000606</name>
</gene>
<feature type="chain" id="PRO_5032665713" description="SusE outer membrane protein domain-containing protein" evidence="1">
    <location>
        <begin position="22"/>
        <end position="368"/>
    </location>
</feature>
<protein>
    <recommendedName>
        <fullName evidence="2">SusE outer membrane protein domain-containing protein</fullName>
    </recommendedName>
</protein>
<evidence type="ECO:0000313" key="4">
    <source>
        <dbReference type="Proteomes" id="UP000555103"/>
    </source>
</evidence>
<dbReference type="EMBL" id="JACIEP010000002">
    <property type="protein sequence ID" value="MBB4034719.1"/>
    <property type="molecule type" value="Genomic_DNA"/>
</dbReference>
<reference evidence="3 4" key="1">
    <citation type="submission" date="2020-08" db="EMBL/GenBank/DDBJ databases">
        <title>Genomic Encyclopedia of Type Strains, Phase IV (KMG-IV): sequencing the most valuable type-strain genomes for metagenomic binning, comparative biology and taxonomic classification.</title>
        <authorList>
            <person name="Goeker M."/>
        </authorList>
    </citation>
    <scope>NUCLEOTIDE SEQUENCE [LARGE SCALE GENOMIC DNA]</scope>
    <source>
        <strain evidence="3 4">DSM 104969</strain>
    </source>
</reference>
<dbReference type="AlphaFoldDB" id="A0A840CJ71"/>
<dbReference type="Pfam" id="PF14292">
    <property type="entry name" value="SusE"/>
    <property type="match status" value="1"/>
</dbReference>
<sequence length="368" mass="41162">MKKIQYIFALFCMLAFLPACSDDDNNTNTIELPATVSVISSFETTNYSLPEPKEGENPYLFRMNWTKTKFFSEAGTPIFVDPITYEVEADLVDRNFSDPVTVATTTGLYTDIYTETLRSLFNELAGEENEEAQTISFRIKATGNDIVVYSEAALLVVSPFVPLKEPPYVYIIGDMNGWDPNNTGYIMYRNDNNPESGVYTYTGNFGAGSYFKFCGEEYLGSYDNMYCAGTDGVLDFGDKGAFYIEGYATVTIDIINMTWKIEPYDASEIKTYSMMGPIGDFCAWDNEPLMDASSYDSHQWNGVFTFDNSTTVKFRGDRDWGKNWGAQPADIPFGQGIFDGPGATAPAGTYRIYFNDITGHYVIKKQAG</sequence>
<dbReference type="RefSeq" id="WP_183305678.1">
    <property type="nucleotide sequence ID" value="NZ_JACIEP010000002.1"/>
</dbReference>
<feature type="domain" description="SusE outer membrane protein" evidence="2">
    <location>
        <begin position="23"/>
        <end position="140"/>
    </location>
</feature>
<dbReference type="InterPro" id="IPR025970">
    <property type="entry name" value="SusE"/>
</dbReference>
<feature type="signal peptide" evidence="1">
    <location>
        <begin position="1"/>
        <end position="21"/>
    </location>
</feature>
<dbReference type="Gene3D" id="2.60.40.3620">
    <property type="match status" value="2"/>
</dbReference>
<evidence type="ECO:0000313" key="3">
    <source>
        <dbReference type="EMBL" id="MBB4034719.1"/>
    </source>
</evidence>
<comment type="caution">
    <text evidence="3">The sequence shown here is derived from an EMBL/GenBank/DDBJ whole genome shotgun (WGS) entry which is preliminary data.</text>
</comment>
<organism evidence="3 4">
    <name type="scientific">Dysgonomonas hofstadii</name>
    <dbReference type="NCBI Taxonomy" id="637886"/>
    <lineage>
        <taxon>Bacteria</taxon>
        <taxon>Pseudomonadati</taxon>
        <taxon>Bacteroidota</taxon>
        <taxon>Bacteroidia</taxon>
        <taxon>Bacteroidales</taxon>
        <taxon>Dysgonomonadaceae</taxon>
        <taxon>Dysgonomonas</taxon>
    </lineage>
</organism>
<keyword evidence="1" id="KW-0732">Signal</keyword>
<dbReference type="Proteomes" id="UP000555103">
    <property type="component" value="Unassembled WGS sequence"/>
</dbReference>
<accession>A0A840CJ71</accession>
<evidence type="ECO:0000259" key="2">
    <source>
        <dbReference type="Pfam" id="PF14292"/>
    </source>
</evidence>
<name>A0A840CJ71_9BACT</name>
<proteinExistence type="predicted"/>
<evidence type="ECO:0000256" key="1">
    <source>
        <dbReference type="SAM" id="SignalP"/>
    </source>
</evidence>